<dbReference type="Pfam" id="PF02055">
    <property type="entry name" value="Glyco_hydro_30"/>
    <property type="match status" value="1"/>
</dbReference>
<evidence type="ECO:0000313" key="6">
    <source>
        <dbReference type="EMBL" id="SFF67497.1"/>
    </source>
</evidence>
<keyword evidence="3 4" id="KW-0378">Hydrolase</keyword>
<dbReference type="SUPFAM" id="SSF51445">
    <property type="entry name" value="(Trans)glycosidases"/>
    <property type="match status" value="1"/>
</dbReference>
<dbReference type="InterPro" id="IPR001139">
    <property type="entry name" value="Glyco_hydro_30"/>
</dbReference>
<feature type="domain" description="Glycosyl hydrolase family 30 TIM-barrel" evidence="5">
    <location>
        <begin position="66"/>
        <end position="409"/>
    </location>
</feature>
<dbReference type="Gene3D" id="2.60.40.1180">
    <property type="entry name" value="Golgi alpha-mannosidase II"/>
    <property type="match status" value="1"/>
</dbReference>
<protein>
    <submittedName>
        <fullName evidence="6">Glucosylceramidase</fullName>
    </submittedName>
</protein>
<dbReference type="GO" id="GO:0006680">
    <property type="term" value="P:glucosylceramide catabolic process"/>
    <property type="evidence" value="ECO:0007669"/>
    <property type="project" value="TreeGrafter"/>
</dbReference>
<proteinExistence type="inferred from homology"/>
<keyword evidence="4" id="KW-0326">Glycosidase</keyword>
<sequence length="470" mass="54155">MRKNIILLILLVVALISCFENKSTLQQVTSCPTKQWQISKIQTQKLKTDLGDSAIHIFPERLQQKIDGFGGCFNELGWEALQILPVADQQNILQSVFDPINGCKFNLCRMPLGANDYSVDWYSHNETAGDFKMTGFSIKRDQERLIPYIRKAKAINPEIRIWASPWCPPSWMKINNHYACKPDSVNDLTEAGRGEELVSQFRMEKEYLEAYALYFSKFIQAYKDQYINICAVHVQNEPNSCQNFPSCVWHPVDLATFIGDYLGPRFEADNIDAEIWLGTIERANTERVDEILNHPEAKKYIHGVGFQWAGKGAISHVHENYGHLELMQTETECGYGSNDWAAMEHTFGLMKHYFNNGANSYMYWNMILNETGKSQWGWKQNSMITVNSQTKEVTYNPEFYLMKHFSHFIDPGAQKIESSDPNCLAFKDSEKIVVVYYNQGNRAEKEFVIGDRKFRSTLNEKSINTFIVPM</sequence>
<evidence type="ECO:0000256" key="1">
    <source>
        <dbReference type="ARBA" id="ARBA00005382"/>
    </source>
</evidence>
<keyword evidence="2" id="KW-0732">Signal</keyword>
<dbReference type="GO" id="GO:0016020">
    <property type="term" value="C:membrane"/>
    <property type="evidence" value="ECO:0007669"/>
    <property type="project" value="GOC"/>
</dbReference>
<evidence type="ECO:0000313" key="7">
    <source>
        <dbReference type="Proteomes" id="UP000198964"/>
    </source>
</evidence>
<evidence type="ECO:0000256" key="2">
    <source>
        <dbReference type="ARBA" id="ARBA00022729"/>
    </source>
</evidence>
<evidence type="ECO:0000256" key="3">
    <source>
        <dbReference type="ARBA" id="ARBA00022801"/>
    </source>
</evidence>
<dbReference type="InterPro" id="IPR017853">
    <property type="entry name" value="GH"/>
</dbReference>
<dbReference type="GO" id="GO:0004348">
    <property type="term" value="F:glucosylceramidase activity"/>
    <property type="evidence" value="ECO:0007669"/>
    <property type="project" value="InterPro"/>
</dbReference>
<name>A0A1I2KQK0_9BACT</name>
<keyword evidence="7" id="KW-1185">Reference proteome</keyword>
<accession>A0A1I2KQK0</accession>
<comment type="similarity">
    <text evidence="1 4">Belongs to the glycosyl hydrolase 30 family.</text>
</comment>
<dbReference type="Gene3D" id="3.20.20.80">
    <property type="entry name" value="Glycosidases"/>
    <property type="match status" value="1"/>
</dbReference>
<dbReference type="PANTHER" id="PTHR11069:SF23">
    <property type="entry name" value="LYSOSOMAL ACID GLUCOSYLCERAMIDASE"/>
    <property type="match status" value="1"/>
</dbReference>
<dbReference type="PRINTS" id="PR00843">
    <property type="entry name" value="GLHYDRLASE30"/>
</dbReference>
<evidence type="ECO:0000256" key="4">
    <source>
        <dbReference type="RuleBase" id="RU361188"/>
    </source>
</evidence>
<dbReference type="RefSeq" id="WP_093921238.1">
    <property type="nucleotide sequence ID" value="NZ_FONW01000012.1"/>
</dbReference>
<dbReference type="AlphaFoldDB" id="A0A1I2KQK0"/>
<gene>
    <name evidence="6" type="ORF">SAMN05216283_11299</name>
</gene>
<dbReference type="InterPro" id="IPR033453">
    <property type="entry name" value="Glyco_hydro_30_TIM-barrel"/>
</dbReference>
<organism evidence="6 7">
    <name type="scientific">Sunxiuqinia elliptica</name>
    <dbReference type="NCBI Taxonomy" id="655355"/>
    <lineage>
        <taxon>Bacteria</taxon>
        <taxon>Pseudomonadati</taxon>
        <taxon>Bacteroidota</taxon>
        <taxon>Bacteroidia</taxon>
        <taxon>Marinilabiliales</taxon>
        <taxon>Prolixibacteraceae</taxon>
        <taxon>Sunxiuqinia</taxon>
    </lineage>
</organism>
<dbReference type="STRING" id="655355.SAMN05216283_11299"/>
<dbReference type="PROSITE" id="PS51257">
    <property type="entry name" value="PROKAR_LIPOPROTEIN"/>
    <property type="match status" value="1"/>
</dbReference>
<evidence type="ECO:0000259" key="5">
    <source>
        <dbReference type="Pfam" id="PF02055"/>
    </source>
</evidence>
<reference evidence="6 7" key="1">
    <citation type="submission" date="2016-10" db="EMBL/GenBank/DDBJ databases">
        <authorList>
            <person name="de Groot N.N."/>
        </authorList>
    </citation>
    <scope>NUCLEOTIDE SEQUENCE [LARGE SCALE GENOMIC DNA]</scope>
    <source>
        <strain evidence="6 7">CGMCC 1.9156</strain>
    </source>
</reference>
<dbReference type="PANTHER" id="PTHR11069">
    <property type="entry name" value="GLUCOSYLCERAMIDASE"/>
    <property type="match status" value="1"/>
</dbReference>
<dbReference type="Proteomes" id="UP000198964">
    <property type="component" value="Unassembled WGS sequence"/>
</dbReference>
<dbReference type="EMBL" id="FONW01000012">
    <property type="protein sequence ID" value="SFF67497.1"/>
    <property type="molecule type" value="Genomic_DNA"/>
</dbReference>
<dbReference type="InterPro" id="IPR013780">
    <property type="entry name" value="Glyco_hydro_b"/>
</dbReference>